<keyword evidence="2" id="KW-0732">Signal</keyword>
<organism evidence="6">
    <name type="scientific">Xenopsylla cheopis</name>
    <name type="common">Oriental rat flea</name>
    <name type="synonym">Pulex cheopis</name>
    <dbReference type="NCBI Taxonomy" id="163159"/>
    <lineage>
        <taxon>Eukaryota</taxon>
        <taxon>Metazoa</taxon>
        <taxon>Ecdysozoa</taxon>
        <taxon>Arthropoda</taxon>
        <taxon>Hexapoda</taxon>
        <taxon>Insecta</taxon>
        <taxon>Pterygota</taxon>
        <taxon>Neoptera</taxon>
        <taxon>Endopterygota</taxon>
        <taxon>Siphonaptera</taxon>
        <taxon>Pulicidae</taxon>
        <taxon>Xenopsyllinae</taxon>
        <taxon>Xenopsylla</taxon>
    </lineage>
</organism>
<evidence type="ECO:0000313" key="6">
    <source>
        <dbReference type="EMBL" id="NOV47547.1"/>
    </source>
</evidence>
<dbReference type="InterPro" id="IPR003010">
    <property type="entry name" value="C-N_Hydrolase"/>
</dbReference>
<proteinExistence type="inferred from homology"/>
<feature type="domain" description="CN hydrolase" evidence="5">
    <location>
        <begin position="21"/>
        <end position="304"/>
    </location>
</feature>
<evidence type="ECO:0000256" key="1">
    <source>
        <dbReference type="ARBA" id="ARBA00008225"/>
    </source>
</evidence>
<accession>A0A6M2DS18</accession>
<dbReference type="GO" id="GO:0016811">
    <property type="term" value="F:hydrolase activity, acting on carbon-nitrogen (but not peptide) bonds, in linear amides"/>
    <property type="evidence" value="ECO:0007669"/>
    <property type="project" value="InterPro"/>
</dbReference>
<dbReference type="CDD" id="cd07567">
    <property type="entry name" value="biotinidase_like"/>
    <property type="match status" value="1"/>
</dbReference>
<sequence>MCLIDSKPSLMEFSRKSVNEYVAGVVEYKPSSNANPFKRAEINLEQYLNFIASAQRQDVDIIVFPESTLNSVPSNRTIAHQTTTEVPDPSKNIIPCNNLNLDRSGAYNEILVPLSCAAKSNKLYIVVNLSEQDKCTSETQAIANDTRPCAPDGLNFFNTDVVFDRTGAIVARYRKYNLFGERNMNTTKHPEHSTFTTDFGVRFGLFTCFDIMFNEPALAMVREGVRDFIFPTMWFSEMPFLTALQIQEYWSFKNNVNLLASGASNPMIGSGGSGLYAGTRGPLIKYMSIPGRDNNKLLVAKVPKYDNYIEKVEEDHVEKQIEKNYEDFMYEDEPNMDAFYMKRDEIDKYTSEVILENYSKKLCNGNLCCKFNVMSTFLNQTVGKESYQYRAVVGDIERSFSGVANGGIKACAIIACSGSDFKHCARRFPISKNVAPRQIFHKISIQGDFPAIQEVFTMPNTLTHAMAPLTTNSFLYEEQTQEEELKTVTMQLISETPIDDLQTFAIYGRDFRGDGKIFTT</sequence>
<dbReference type="Gene3D" id="3.60.110.10">
    <property type="entry name" value="Carbon-nitrogen hydrolase"/>
    <property type="match status" value="1"/>
</dbReference>
<dbReference type="EMBL" id="GIIL01003821">
    <property type="protein sequence ID" value="NOV47547.1"/>
    <property type="molecule type" value="Transcribed_RNA"/>
</dbReference>
<dbReference type="PANTHER" id="PTHR10609">
    <property type="entry name" value="BIOTINIDASE-RELATED"/>
    <property type="match status" value="1"/>
</dbReference>
<reference evidence="6" key="1">
    <citation type="submission" date="2020-03" db="EMBL/GenBank/DDBJ databases">
        <title>Transcriptomic Profiling of the Digestive Tract of the Rat Flea, Xenopsylla cheopis, Following Blood Feeding and Infection with Yersinia pestis.</title>
        <authorList>
            <person name="Bland D.M."/>
            <person name="Martens C.A."/>
            <person name="Virtaneva K."/>
            <person name="Kanakabandi K."/>
            <person name="Long D."/>
            <person name="Rosenke R."/>
            <person name="Saturday G.A."/>
            <person name="Hoyt F.H."/>
            <person name="Bruno D.P."/>
            <person name="Ribeiro J.M.C."/>
            <person name="Hinnebusch J."/>
        </authorList>
    </citation>
    <scope>NUCLEOTIDE SEQUENCE</scope>
</reference>
<evidence type="ECO:0000256" key="4">
    <source>
        <dbReference type="ARBA" id="ARBA00023180"/>
    </source>
</evidence>
<dbReference type="InterPro" id="IPR036526">
    <property type="entry name" value="C-N_Hydrolase_sf"/>
</dbReference>
<evidence type="ECO:0000259" key="5">
    <source>
        <dbReference type="PROSITE" id="PS50263"/>
    </source>
</evidence>
<dbReference type="InterPro" id="IPR040154">
    <property type="entry name" value="Biotinidase/VNN"/>
</dbReference>
<evidence type="ECO:0000256" key="2">
    <source>
        <dbReference type="ARBA" id="ARBA00022729"/>
    </source>
</evidence>
<dbReference type="AlphaFoldDB" id="A0A6M2DS18"/>
<dbReference type="PANTHER" id="PTHR10609:SF14">
    <property type="entry name" value="BIOTINIDASE"/>
    <property type="match status" value="1"/>
</dbReference>
<comment type="similarity">
    <text evidence="1">Belongs to the carbon-nitrogen hydrolase superfamily. BTD/VNN family.</text>
</comment>
<dbReference type="Pfam" id="PF00795">
    <property type="entry name" value="CN_hydrolase"/>
    <property type="match status" value="1"/>
</dbReference>
<evidence type="ECO:0000256" key="3">
    <source>
        <dbReference type="ARBA" id="ARBA00022801"/>
    </source>
</evidence>
<name>A0A6M2DS18_XENCH</name>
<keyword evidence="3" id="KW-0378">Hydrolase</keyword>
<protein>
    <submittedName>
        <fullName evidence="6">Putative biotinidase and vanin</fullName>
    </submittedName>
</protein>
<dbReference type="InterPro" id="IPR012101">
    <property type="entry name" value="Biotinidase-like_euk"/>
</dbReference>
<dbReference type="InterPro" id="IPR043957">
    <property type="entry name" value="Vanin_C"/>
</dbReference>
<dbReference type="PROSITE" id="PS50263">
    <property type="entry name" value="CN_HYDROLASE"/>
    <property type="match status" value="1"/>
</dbReference>
<dbReference type="SUPFAM" id="SSF56317">
    <property type="entry name" value="Carbon-nitrogen hydrolase"/>
    <property type="match status" value="1"/>
</dbReference>
<keyword evidence="4" id="KW-0325">Glycoprotein</keyword>
<dbReference type="Pfam" id="PF19018">
    <property type="entry name" value="Vanin_C"/>
    <property type="match status" value="1"/>
</dbReference>